<protein>
    <recommendedName>
        <fullName evidence="3">Methyltransferase</fullName>
    </recommendedName>
</protein>
<comment type="caution">
    <text evidence="1">The sequence shown here is derived from an EMBL/GenBank/DDBJ whole genome shotgun (WGS) entry which is preliminary data.</text>
</comment>
<sequence>MIENMFTKLIHFIRLFCKKIYDRVKLNLGIKTFFIQSKYDVKYLLNKKIIMPLHKRLENYLFKETIKHYGADYKWGDQKSQNLDKNTTNYGYGLFHHAIVRNQRPKRILCIGSMYGYIPYMLAKACEENGYGVVDFVDAGYSLKNDNDQKTHYFGQGFWNKNTIKKHFSYLLDTAYLETYIMTSEEFSKKYHKRKYDYIYLDGDHSYKGASLDIKLFWSRLNKEGFMCFHDIHLKKEFFKKEAQNVDLEFGYRVIWEELMGKHDFKFELSNHYSGLGFLQKL</sequence>
<accession>A0A2M6ITW9</accession>
<evidence type="ECO:0008006" key="3">
    <source>
        <dbReference type="Google" id="ProtNLM"/>
    </source>
</evidence>
<dbReference type="Gene3D" id="3.40.50.150">
    <property type="entry name" value="Vaccinia Virus protein VP39"/>
    <property type="match status" value="1"/>
</dbReference>
<evidence type="ECO:0000313" key="1">
    <source>
        <dbReference type="EMBL" id="PIQ73381.1"/>
    </source>
</evidence>
<name>A0A2M6ITW9_9BACT</name>
<dbReference type="SUPFAM" id="SSF53335">
    <property type="entry name" value="S-adenosyl-L-methionine-dependent methyltransferases"/>
    <property type="match status" value="1"/>
</dbReference>
<evidence type="ECO:0000313" key="2">
    <source>
        <dbReference type="Proteomes" id="UP000231056"/>
    </source>
</evidence>
<proteinExistence type="predicted"/>
<gene>
    <name evidence="1" type="ORF">COV58_02865</name>
</gene>
<dbReference type="Proteomes" id="UP000231056">
    <property type="component" value="Unassembled WGS sequence"/>
</dbReference>
<reference evidence="1 2" key="1">
    <citation type="submission" date="2017-09" db="EMBL/GenBank/DDBJ databases">
        <title>Depth-based differentiation of microbial function through sediment-hosted aquifers and enrichment of novel symbionts in the deep terrestrial subsurface.</title>
        <authorList>
            <person name="Probst A.J."/>
            <person name="Ladd B."/>
            <person name="Jarett J.K."/>
            <person name="Geller-Mcgrath D.E."/>
            <person name="Sieber C.M."/>
            <person name="Emerson J.B."/>
            <person name="Anantharaman K."/>
            <person name="Thomas B.C."/>
            <person name="Malmstrom R."/>
            <person name="Stieglmeier M."/>
            <person name="Klingl A."/>
            <person name="Woyke T."/>
            <person name="Ryan C.M."/>
            <person name="Banfield J.F."/>
        </authorList>
    </citation>
    <scope>NUCLEOTIDE SEQUENCE [LARGE SCALE GENOMIC DNA]</scope>
    <source>
        <strain evidence="1">CG11_big_fil_rev_8_21_14_0_20_36_8</strain>
    </source>
</reference>
<dbReference type="EMBL" id="PCVM01000065">
    <property type="protein sequence ID" value="PIQ73381.1"/>
    <property type="molecule type" value="Genomic_DNA"/>
</dbReference>
<dbReference type="Pfam" id="PF13578">
    <property type="entry name" value="Methyltransf_24"/>
    <property type="match status" value="1"/>
</dbReference>
<dbReference type="InterPro" id="IPR029063">
    <property type="entry name" value="SAM-dependent_MTases_sf"/>
</dbReference>
<organism evidence="1 2">
    <name type="scientific">Candidatus Roizmanbacteria bacterium CG11_big_fil_rev_8_21_14_0_20_36_8</name>
    <dbReference type="NCBI Taxonomy" id="1974856"/>
    <lineage>
        <taxon>Bacteria</taxon>
        <taxon>Candidatus Roizmaniibacteriota</taxon>
    </lineage>
</organism>
<dbReference type="AlphaFoldDB" id="A0A2M6ITW9"/>